<evidence type="ECO:0000256" key="1">
    <source>
        <dbReference type="ARBA" id="ARBA00010476"/>
    </source>
</evidence>
<comment type="caution">
    <text evidence="5">The sequence shown here is derived from an EMBL/GenBank/DDBJ whole genome shotgun (WGS) entry which is preliminary data.</text>
</comment>
<dbReference type="InterPro" id="IPR004640">
    <property type="entry name" value="HscB"/>
</dbReference>
<organism evidence="5 6">
    <name type="scientific">Mortierella alpina</name>
    <name type="common">Oleaginous fungus</name>
    <name type="synonym">Mortierella renispora</name>
    <dbReference type="NCBI Taxonomy" id="64518"/>
    <lineage>
        <taxon>Eukaryota</taxon>
        <taxon>Fungi</taxon>
        <taxon>Fungi incertae sedis</taxon>
        <taxon>Mucoromycota</taxon>
        <taxon>Mortierellomycotina</taxon>
        <taxon>Mortierellomycetes</taxon>
        <taxon>Mortierellales</taxon>
        <taxon>Mortierellaceae</taxon>
        <taxon>Mortierella</taxon>
    </lineage>
</organism>
<dbReference type="SUPFAM" id="SSF46565">
    <property type="entry name" value="Chaperone J-domain"/>
    <property type="match status" value="1"/>
</dbReference>
<dbReference type="Proteomes" id="UP000738359">
    <property type="component" value="Unassembled WGS sequence"/>
</dbReference>
<protein>
    <recommendedName>
        <fullName evidence="4">J domain-containing protein</fullName>
    </recommendedName>
</protein>
<dbReference type="GO" id="GO:0051259">
    <property type="term" value="P:protein complex oligomerization"/>
    <property type="evidence" value="ECO:0007669"/>
    <property type="project" value="InterPro"/>
</dbReference>
<dbReference type="SMART" id="SM00271">
    <property type="entry name" value="DnaJ"/>
    <property type="match status" value="1"/>
</dbReference>
<gene>
    <name evidence="5" type="ORF">BGZ70_002052</name>
</gene>
<sequence>MTSRSYTSLSAPHVQPSTAHLARNRSARVPAPFTSQTANILRRNTIARPMLSVTSSFHSSASIHRPQSSSTTATATTETSTTKRPETRACWKCGSPVPFLAFQCTNADCKVVQTLAPGANYFEILGLGSEPTFDIDVKDLRIKFFKIQQQIHPDSYSQNTNGDQVYAQQQSSLINKAYATLKEPLSRANYILELLGAPIHETESLDETELLMEVMEARELLEDAQTEEEVDDLKHVNDARIKDAVSGLSKAFKDQDMQQAKTLAIQLQYWIRINNVIRDWAAGKPIVADHV</sequence>
<dbReference type="GO" id="GO:0051087">
    <property type="term" value="F:protein-folding chaperone binding"/>
    <property type="evidence" value="ECO:0007669"/>
    <property type="project" value="InterPro"/>
</dbReference>
<evidence type="ECO:0000256" key="3">
    <source>
        <dbReference type="SAM" id="MobiDB-lite"/>
    </source>
</evidence>
<dbReference type="Pfam" id="PF00226">
    <property type="entry name" value="DnaJ"/>
    <property type="match status" value="1"/>
</dbReference>
<feature type="domain" description="J" evidence="4">
    <location>
        <begin position="120"/>
        <end position="194"/>
    </location>
</feature>
<feature type="compositionally biased region" description="Polar residues" evidence="3">
    <location>
        <begin position="58"/>
        <end position="67"/>
    </location>
</feature>
<dbReference type="NCBIfam" id="TIGR00714">
    <property type="entry name" value="hscB"/>
    <property type="match status" value="1"/>
</dbReference>
<feature type="compositionally biased region" description="Low complexity" evidence="3">
    <location>
        <begin position="68"/>
        <end position="80"/>
    </location>
</feature>
<evidence type="ECO:0000259" key="4">
    <source>
        <dbReference type="PROSITE" id="PS50076"/>
    </source>
</evidence>
<accession>A0A9P6IUT0</accession>
<dbReference type="AlphaFoldDB" id="A0A9P6IUT0"/>
<dbReference type="OrthoDB" id="448954at2759"/>
<feature type="region of interest" description="Disordered" evidence="3">
    <location>
        <begin position="1"/>
        <end position="25"/>
    </location>
</feature>
<keyword evidence="6" id="KW-1185">Reference proteome</keyword>
<reference evidence="5" key="1">
    <citation type="journal article" date="2020" name="Fungal Divers.">
        <title>Resolving the Mortierellaceae phylogeny through synthesis of multi-gene phylogenetics and phylogenomics.</title>
        <authorList>
            <person name="Vandepol N."/>
            <person name="Liber J."/>
            <person name="Desiro A."/>
            <person name="Na H."/>
            <person name="Kennedy M."/>
            <person name="Barry K."/>
            <person name="Grigoriev I.V."/>
            <person name="Miller A.N."/>
            <person name="O'Donnell K."/>
            <person name="Stajich J.E."/>
            <person name="Bonito G."/>
        </authorList>
    </citation>
    <scope>NUCLEOTIDE SEQUENCE</scope>
    <source>
        <strain evidence="5">CK1249</strain>
    </source>
</reference>
<dbReference type="PROSITE" id="PS50076">
    <property type="entry name" value="DNAJ_2"/>
    <property type="match status" value="1"/>
</dbReference>
<dbReference type="InterPro" id="IPR036869">
    <property type="entry name" value="J_dom_sf"/>
</dbReference>
<dbReference type="Pfam" id="PF07743">
    <property type="entry name" value="HSCB_C"/>
    <property type="match status" value="1"/>
</dbReference>
<feature type="compositionally biased region" description="Polar residues" evidence="3">
    <location>
        <begin position="1"/>
        <end position="18"/>
    </location>
</feature>
<evidence type="ECO:0000313" key="5">
    <source>
        <dbReference type="EMBL" id="KAF9948778.1"/>
    </source>
</evidence>
<dbReference type="InterPro" id="IPR036386">
    <property type="entry name" value="HscB_C_sf"/>
</dbReference>
<evidence type="ECO:0000313" key="6">
    <source>
        <dbReference type="Proteomes" id="UP000738359"/>
    </source>
</evidence>
<dbReference type="GO" id="GO:0001671">
    <property type="term" value="F:ATPase activator activity"/>
    <property type="evidence" value="ECO:0007669"/>
    <property type="project" value="InterPro"/>
</dbReference>
<name>A0A9P6IUT0_MORAP</name>
<dbReference type="Gene3D" id="1.20.1280.20">
    <property type="entry name" value="HscB, C-terminal domain"/>
    <property type="match status" value="1"/>
</dbReference>
<dbReference type="GO" id="GO:0044571">
    <property type="term" value="P:[2Fe-2S] cluster assembly"/>
    <property type="evidence" value="ECO:0007669"/>
    <property type="project" value="InterPro"/>
</dbReference>
<dbReference type="PANTHER" id="PTHR14021:SF15">
    <property type="entry name" value="IRON-SULFUR CLUSTER CO-CHAPERONE PROTEIN HSCB"/>
    <property type="match status" value="1"/>
</dbReference>
<dbReference type="InterPro" id="IPR009073">
    <property type="entry name" value="HscB_oligo_C"/>
</dbReference>
<dbReference type="Gene3D" id="1.10.287.110">
    <property type="entry name" value="DnaJ domain"/>
    <property type="match status" value="1"/>
</dbReference>
<dbReference type="SUPFAM" id="SSF47144">
    <property type="entry name" value="HSC20 (HSCB), C-terminal oligomerisation domain"/>
    <property type="match status" value="1"/>
</dbReference>
<feature type="region of interest" description="Disordered" evidence="3">
    <location>
        <begin position="58"/>
        <end position="86"/>
    </location>
</feature>
<dbReference type="PANTHER" id="PTHR14021">
    <property type="entry name" value="IRON-SULFUR CLUSTER CO-CHAPERONE PROTEIN HSCB"/>
    <property type="match status" value="1"/>
</dbReference>
<proteinExistence type="inferred from homology"/>
<keyword evidence="2" id="KW-0143">Chaperone</keyword>
<comment type="similarity">
    <text evidence="1">Belongs to the HscB family.</text>
</comment>
<dbReference type="GO" id="GO:0005739">
    <property type="term" value="C:mitochondrion"/>
    <property type="evidence" value="ECO:0007669"/>
    <property type="project" value="TreeGrafter"/>
</dbReference>
<dbReference type="EMBL" id="JAAAHY010001486">
    <property type="protein sequence ID" value="KAF9948778.1"/>
    <property type="molecule type" value="Genomic_DNA"/>
</dbReference>
<dbReference type="InterPro" id="IPR001623">
    <property type="entry name" value="DnaJ_domain"/>
</dbReference>
<evidence type="ECO:0000256" key="2">
    <source>
        <dbReference type="ARBA" id="ARBA00023186"/>
    </source>
</evidence>